<evidence type="ECO:0000256" key="5">
    <source>
        <dbReference type="ARBA" id="ARBA00023136"/>
    </source>
</evidence>
<dbReference type="PANTHER" id="PTHR30294">
    <property type="entry name" value="MEMBRANE COMPONENT OF ABC TRANSPORTER YHHJ-RELATED"/>
    <property type="match status" value="1"/>
</dbReference>
<evidence type="ECO:0000256" key="4">
    <source>
        <dbReference type="ARBA" id="ARBA00022989"/>
    </source>
</evidence>
<evidence type="ECO:0000256" key="3">
    <source>
        <dbReference type="ARBA" id="ARBA00022692"/>
    </source>
</evidence>
<keyword evidence="2" id="KW-1003">Cell membrane</keyword>
<organism evidence="7">
    <name type="scientific">hydrothermal vent metagenome</name>
    <dbReference type="NCBI Taxonomy" id="652676"/>
    <lineage>
        <taxon>unclassified sequences</taxon>
        <taxon>metagenomes</taxon>
        <taxon>ecological metagenomes</taxon>
    </lineage>
</organism>
<sequence>MNKVWTISKRELRSFFDSLIAYILIIVFLGLSGFFTWLYGSDVFFVGQATLQPFFSIAYWTLFFFIPALTMRMISDERKTGTIELLFTKPITDWQLVLGKFLASLELIAIALLFSLPYYISVWMIGPVDHGAVWCGYLGMILMSMALIGIGLFASSITSNQIVAFLLSLFIGVFFLIIFDVLANSFTGVTGQFFSYLSLSNHYGSISRGVIDSRDLIYFLSIAFFGLFLAQSVLSKRNIVE</sequence>
<accession>A0A3B1CGN7</accession>
<dbReference type="Pfam" id="PF12679">
    <property type="entry name" value="ABC2_membrane_2"/>
    <property type="match status" value="1"/>
</dbReference>
<dbReference type="AlphaFoldDB" id="A0A3B1CGN7"/>
<keyword evidence="5 6" id="KW-0472">Membrane</keyword>
<evidence type="ECO:0000256" key="6">
    <source>
        <dbReference type="SAM" id="Phobius"/>
    </source>
</evidence>
<feature type="transmembrane region" description="Helical" evidence="6">
    <location>
        <begin position="162"/>
        <end position="183"/>
    </location>
</feature>
<comment type="subcellular location">
    <subcellularLocation>
        <location evidence="1">Cell membrane</location>
        <topology evidence="1">Multi-pass membrane protein</topology>
    </subcellularLocation>
</comment>
<feature type="transmembrane region" description="Helical" evidence="6">
    <location>
        <begin position="131"/>
        <end position="155"/>
    </location>
</feature>
<name>A0A3B1CGN7_9ZZZZ</name>
<feature type="transmembrane region" description="Helical" evidence="6">
    <location>
        <begin position="216"/>
        <end position="234"/>
    </location>
</feature>
<keyword evidence="4 6" id="KW-1133">Transmembrane helix</keyword>
<dbReference type="GO" id="GO:0140359">
    <property type="term" value="F:ABC-type transporter activity"/>
    <property type="evidence" value="ECO:0007669"/>
    <property type="project" value="InterPro"/>
</dbReference>
<keyword evidence="3 6" id="KW-0812">Transmembrane</keyword>
<evidence type="ECO:0000256" key="2">
    <source>
        <dbReference type="ARBA" id="ARBA00022475"/>
    </source>
</evidence>
<gene>
    <name evidence="7" type="ORF">MNBD_IGNAVI01-1128</name>
</gene>
<dbReference type="EMBL" id="UOGD01000379">
    <property type="protein sequence ID" value="VAX27392.1"/>
    <property type="molecule type" value="Genomic_DNA"/>
</dbReference>
<dbReference type="PANTHER" id="PTHR30294:SF29">
    <property type="entry name" value="MULTIDRUG ABC TRANSPORTER PERMEASE YBHS-RELATED"/>
    <property type="match status" value="1"/>
</dbReference>
<evidence type="ECO:0000256" key="1">
    <source>
        <dbReference type="ARBA" id="ARBA00004651"/>
    </source>
</evidence>
<proteinExistence type="predicted"/>
<dbReference type="InterPro" id="IPR051449">
    <property type="entry name" value="ABC-2_transporter_component"/>
</dbReference>
<protein>
    <submittedName>
        <fullName evidence="7">Gliding motility-associated ABC transporter permease protein GldF</fullName>
    </submittedName>
</protein>
<reference evidence="7" key="1">
    <citation type="submission" date="2018-06" db="EMBL/GenBank/DDBJ databases">
        <authorList>
            <person name="Zhirakovskaya E."/>
        </authorList>
    </citation>
    <scope>NUCLEOTIDE SEQUENCE</scope>
</reference>
<dbReference type="GO" id="GO:0005886">
    <property type="term" value="C:plasma membrane"/>
    <property type="evidence" value="ECO:0007669"/>
    <property type="project" value="UniProtKB-SubCell"/>
</dbReference>
<evidence type="ECO:0000313" key="7">
    <source>
        <dbReference type="EMBL" id="VAX27392.1"/>
    </source>
</evidence>
<feature type="transmembrane region" description="Helical" evidence="6">
    <location>
        <begin position="101"/>
        <end position="125"/>
    </location>
</feature>
<feature type="transmembrane region" description="Helical" evidence="6">
    <location>
        <begin position="20"/>
        <end position="39"/>
    </location>
</feature>
<feature type="transmembrane region" description="Helical" evidence="6">
    <location>
        <begin position="51"/>
        <end position="69"/>
    </location>
</feature>